<protein>
    <submittedName>
        <fullName evidence="2">Putative Methionyl-tRNA formyltransferase</fullName>
        <ecNumber evidence="2">2.1.2.9</ecNumber>
    </submittedName>
</protein>
<dbReference type="Proteomes" id="UP000245423">
    <property type="component" value="Chromosome 1"/>
</dbReference>
<dbReference type="Gene3D" id="3.40.50.12230">
    <property type="match status" value="1"/>
</dbReference>
<reference evidence="2 3" key="1">
    <citation type="submission" date="2016-11" db="EMBL/GenBank/DDBJ databases">
        <authorList>
            <person name="Manzoor S."/>
        </authorList>
    </citation>
    <scope>NUCLEOTIDE SEQUENCE [LARGE SCALE GENOMIC DNA]</scope>
    <source>
        <strain evidence="2">Clostridium ultunense strain Esp</strain>
    </source>
</reference>
<name>M1ZLQ3_9FIRM</name>
<dbReference type="GO" id="GO:0004479">
    <property type="term" value="F:methionyl-tRNA formyltransferase activity"/>
    <property type="evidence" value="ECO:0007669"/>
    <property type="project" value="UniProtKB-EC"/>
</dbReference>
<dbReference type="OrthoDB" id="9806170at2"/>
<dbReference type="PANTHER" id="PTHR11138:SF5">
    <property type="entry name" value="METHIONYL-TRNA FORMYLTRANSFERASE, MITOCHONDRIAL"/>
    <property type="match status" value="1"/>
</dbReference>
<accession>M1ZLQ3</accession>
<keyword evidence="2" id="KW-0808">Transferase</keyword>
<dbReference type="EC" id="2.1.2.9" evidence="2"/>
<dbReference type="HOGENOM" id="CLU_972210_0_0_9"/>
<dbReference type="GO" id="GO:0005829">
    <property type="term" value="C:cytosol"/>
    <property type="evidence" value="ECO:0007669"/>
    <property type="project" value="TreeGrafter"/>
</dbReference>
<evidence type="ECO:0000313" key="3">
    <source>
        <dbReference type="Proteomes" id="UP000245423"/>
    </source>
</evidence>
<dbReference type="InterPro" id="IPR002376">
    <property type="entry name" value="Formyl_transf_N"/>
</dbReference>
<keyword evidence="3" id="KW-1185">Reference proteome</keyword>
<dbReference type="SUPFAM" id="SSF53328">
    <property type="entry name" value="Formyltransferase"/>
    <property type="match status" value="1"/>
</dbReference>
<feature type="domain" description="Formyl transferase N-terminal" evidence="1">
    <location>
        <begin position="4"/>
        <end position="177"/>
    </location>
</feature>
<evidence type="ECO:0000313" key="2">
    <source>
        <dbReference type="EMBL" id="SHD77234.1"/>
    </source>
</evidence>
<evidence type="ECO:0000259" key="1">
    <source>
        <dbReference type="Pfam" id="PF00551"/>
    </source>
</evidence>
<dbReference type="RefSeq" id="WP_005587912.1">
    <property type="nucleotide sequence ID" value="NZ_LT669839.1"/>
</dbReference>
<gene>
    <name evidence="2" type="ORF">CUESP1_1874</name>
</gene>
<dbReference type="Pfam" id="PF00551">
    <property type="entry name" value="Formyl_trans_N"/>
    <property type="match status" value="1"/>
</dbReference>
<dbReference type="EMBL" id="LT669839">
    <property type="protein sequence ID" value="SHD77234.1"/>
    <property type="molecule type" value="Genomic_DNA"/>
</dbReference>
<proteinExistence type="predicted"/>
<sequence length="286" mass="33500">MERKIAFIGTGGMFTKIVLEELLKNDISIELVIINIKKDSKEIPLSLQLCEKYCIKYFITDNINSITVTNNLNEHGIDLACVGSLHQIIKVEIFSIPEDGMINLHPSYLPYYQGPNPWFWMIKNNEDIFGASIHFITEDIDKGELIIRERINLKHIVDGNLIFLKVSMLGAKLLVKVLKEYKTTGVMMESNVPEYELEKGFYNKKPTIYDYRLNLKDERPSINYKFINRVVRWGIPWFLKEDKIITVIKAVEFYENLRYDYKVLFKNKFIEVYNRYGKLVLLGKGH</sequence>
<dbReference type="PANTHER" id="PTHR11138">
    <property type="entry name" value="METHIONYL-TRNA FORMYLTRANSFERASE"/>
    <property type="match status" value="1"/>
</dbReference>
<dbReference type="AlphaFoldDB" id="M1ZLQ3"/>
<dbReference type="InterPro" id="IPR036477">
    <property type="entry name" value="Formyl_transf_N_sf"/>
</dbReference>
<organism evidence="2 3">
    <name type="scientific">[Clostridium] ultunense Esp</name>
    <dbReference type="NCBI Taxonomy" id="1288971"/>
    <lineage>
        <taxon>Bacteria</taxon>
        <taxon>Bacillati</taxon>
        <taxon>Bacillota</taxon>
        <taxon>Tissierellia</taxon>
        <taxon>Tissierellales</taxon>
        <taxon>Tepidimicrobiaceae</taxon>
        <taxon>Schnuerera</taxon>
    </lineage>
</organism>